<evidence type="ECO:0000313" key="1">
    <source>
        <dbReference type="EMBL" id="SUZ78949.1"/>
    </source>
</evidence>
<dbReference type="PANTHER" id="PTHR47829:SF1">
    <property type="entry name" value="HAD FAMILY PHOSPHATASE"/>
    <property type="match status" value="1"/>
</dbReference>
<dbReference type="Gene3D" id="3.40.50.1000">
    <property type="entry name" value="HAD superfamily/HAD-like"/>
    <property type="match status" value="1"/>
</dbReference>
<dbReference type="InterPro" id="IPR052898">
    <property type="entry name" value="ACAD10-like"/>
</dbReference>
<dbReference type="SFLD" id="SFLDS00003">
    <property type="entry name" value="Haloacid_Dehalogenase"/>
    <property type="match status" value="1"/>
</dbReference>
<dbReference type="SFLD" id="SFLDG01129">
    <property type="entry name" value="C1.5:_HAD__Beta-PGM__Phosphata"/>
    <property type="match status" value="1"/>
</dbReference>
<protein>
    <recommendedName>
        <fullName evidence="2">HAD family phosphatase</fullName>
    </recommendedName>
</protein>
<dbReference type="InterPro" id="IPR006439">
    <property type="entry name" value="HAD-SF_hydro_IA"/>
</dbReference>
<dbReference type="PANTHER" id="PTHR47829">
    <property type="entry name" value="HYDROLASE, PUTATIVE (AFU_ORTHOLOGUE AFUA_1G12880)-RELATED"/>
    <property type="match status" value="1"/>
</dbReference>
<dbReference type="Pfam" id="PF00702">
    <property type="entry name" value="Hydrolase"/>
    <property type="match status" value="1"/>
</dbReference>
<sequence>MVSPQAVIFDVGGVLVGSPFLAALRWAENWDLPRTALEKLFGEYSRNVEPGEEPPMWHEVECGRVALSEFVEHMGKILGPELPHDSKARGLTGADFDPFADAEPIPIMIELAHEIRDRGLRVAILTNNVREWRQWRDRIPIECFDPVIDSCEVGLRKPDHAIYSLICNRMGLAPNDCLFLDDHPGNVEGAIAVGLDALQVTEDFGAAAMKVRERL</sequence>
<gene>
    <name evidence="1" type="ORF">METZ01_LOCUS31803</name>
</gene>
<organism evidence="1">
    <name type="scientific">marine metagenome</name>
    <dbReference type="NCBI Taxonomy" id="408172"/>
    <lineage>
        <taxon>unclassified sequences</taxon>
        <taxon>metagenomes</taxon>
        <taxon>ecological metagenomes</taxon>
    </lineage>
</organism>
<dbReference type="CDD" id="cd02603">
    <property type="entry name" value="HAD_sEH-N_like"/>
    <property type="match status" value="1"/>
</dbReference>
<dbReference type="InterPro" id="IPR023198">
    <property type="entry name" value="PGP-like_dom2"/>
</dbReference>
<reference evidence="1" key="1">
    <citation type="submission" date="2018-05" db="EMBL/GenBank/DDBJ databases">
        <authorList>
            <person name="Lanie J.A."/>
            <person name="Ng W.-L."/>
            <person name="Kazmierczak K.M."/>
            <person name="Andrzejewski T.M."/>
            <person name="Davidsen T.M."/>
            <person name="Wayne K.J."/>
            <person name="Tettelin H."/>
            <person name="Glass J.I."/>
            <person name="Rusch D."/>
            <person name="Podicherti R."/>
            <person name="Tsui H.-C.T."/>
            <person name="Winkler M.E."/>
        </authorList>
    </citation>
    <scope>NUCLEOTIDE SEQUENCE</scope>
</reference>
<dbReference type="InterPro" id="IPR036412">
    <property type="entry name" value="HAD-like_sf"/>
</dbReference>
<dbReference type="AlphaFoldDB" id="A0A381QKJ4"/>
<dbReference type="SUPFAM" id="SSF56784">
    <property type="entry name" value="HAD-like"/>
    <property type="match status" value="1"/>
</dbReference>
<proteinExistence type="predicted"/>
<dbReference type="Gene3D" id="1.10.150.240">
    <property type="entry name" value="Putative phosphatase, domain 2"/>
    <property type="match status" value="1"/>
</dbReference>
<evidence type="ECO:0008006" key="2">
    <source>
        <dbReference type="Google" id="ProtNLM"/>
    </source>
</evidence>
<accession>A0A381QKJ4</accession>
<dbReference type="InterPro" id="IPR023214">
    <property type="entry name" value="HAD_sf"/>
</dbReference>
<dbReference type="NCBIfam" id="TIGR01509">
    <property type="entry name" value="HAD-SF-IA-v3"/>
    <property type="match status" value="1"/>
</dbReference>
<name>A0A381QKJ4_9ZZZZ</name>
<dbReference type="EMBL" id="UINC01001372">
    <property type="protein sequence ID" value="SUZ78949.1"/>
    <property type="molecule type" value="Genomic_DNA"/>
</dbReference>